<evidence type="ECO:0000313" key="2">
    <source>
        <dbReference type="Proteomes" id="UP000284706"/>
    </source>
</evidence>
<comment type="caution">
    <text evidence="1">The sequence shown here is derived from an EMBL/GenBank/DDBJ whole genome shotgun (WGS) entry which is preliminary data.</text>
</comment>
<keyword evidence="2" id="KW-1185">Reference proteome</keyword>
<organism evidence="1 2">
    <name type="scientific">Gymnopilus dilepis</name>
    <dbReference type="NCBI Taxonomy" id="231916"/>
    <lineage>
        <taxon>Eukaryota</taxon>
        <taxon>Fungi</taxon>
        <taxon>Dikarya</taxon>
        <taxon>Basidiomycota</taxon>
        <taxon>Agaricomycotina</taxon>
        <taxon>Agaricomycetes</taxon>
        <taxon>Agaricomycetidae</taxon>
        <taxon>Agaricales</taxon>
        <taxon>Agaricineae</taxon>
        <taxon>Hymenogastraceae</taxon>
        <taxon>Gymnopilus</taxon>
    </lineage>
</organism>
<dbReference type="EMBL" id="NHYE01000802">
    <property type="protein sequence ID" value="PPR02910.1"/>
    <property type="molecule type" value="Genomic_DNA"/>
</dbReference>
<gene>
    <name evidence="1" type="ORF">CVT26_009770</name>
</gene>
<evidence type="ECO:0000313" key="1">
    <source>
        <dbReference type="EMBL" id="PPR02910.1"/>
    </source>
</evidence>
<accession>A0A409YIU1</accession>
<proteinExistence type="predicted"/>
<reference evidence="1 2" key="1">
    <citation type="journal article" date="2018" name="Evol. Lett.">
        <title>Horizontal gene cluster transfer increased hallucinogenic mushroom diversity.</title>
        <authorList>
            <person name="Reynolds H.T."/>
            <person name="Vijayakumar V."/>
            <person name="Gluck-Thaler E."/>
            <person name="Korotkin H.B."/>
            <person name="Matheny P.B."/>
            <person name="Slot J.C."/>
        </authorList>
    </citation>
    <scope>NUCLEOTIDE SEQUENCE [LARGE SCALE GENOMIC DNA]</scope>
    <source>
        <strain evidence="1 2">SRW20</strain>
    </source>
</reference>
<dbReference type="Proteomes" id="UP000284706">
    <property type="component" value="Unassembled WGS sequence"/>
</dbReference>
<protein>
    <submittedName>
        <fullName evidence="1">Uncharacterized protein</fullName>
    </submittedName>
</protein>
<name>A0A409YIU1_9AGAR</name>
<sequence>MAQTIVITRPPPGRFILPLPVLIAVTIHALSKIGVTAVLGPDFQETPILVDQINQALRDLRSNQQPQ</sequence>
<dbReference type="InParanoid" id="A0A409YIU1"/>
<dbReference type="AlphaFoldDB" id="A0A409YIU1"/>